<dbReference type="InterPro" id="IPR036457">
    <property type="entry name" value="PPM-type-like_dom_sf"/>
</dbReference>
<dbReference type="Pfam" id="PF00481">
    <property type="entry name" value="PP2C"/>
    <property type="match status" value="1"/>
</dbReference>
<dbReference type="AlphaFoldDB" id="B6K4C6"/>
<dbReference type="HOGENOM" id="CLU_013173_4_2_1"/>
<feature type="region of interest" description="Disordered" evidence="15">
    <location>
        <begin position="344"/>
        <end position="369"/>
    </location>
</feature>
<dbReference type="SMART" id="SM00332">
    <property type="entry name" value="PP2Cc"/>
    <property type="match status" value="1"/>
</dbReference>
<dbReference type="EMBL" id="KE651167">
    <property type="protein sequence ID" value="EEB08333.1"/>
    <property type="molecule type" value="Genomic_DNA"/>
</dbReference>
<comment type="cofactor">
    <cofactor evidence="2">
        <name>Mg(2+)</name>
        <dbReference type="ChEBI" id="CHEBI:18420"/>
    </cofactor>
</comment>
<evidence type="ECO:0000256" key="6">
    <source>
        <dbReference type="ARBA" id="ARBA00022723"/>
    </source>
</evidence>
<keyword evidence="8" id="KW-0460">Magnesium</keyword>
<dbReference type="PROSITE" id="PS01032">
    <property type="entry name" value="PPM_1"/>
    <property type="match status" value="1"/>
</dbReference>
<dbReference type="PANTHER" id="PTHR13832">
    <property type="entry name" value="PROTEIN PHOSPHATASE 2C"/>
    <property type="match status" value="1"/>
</dbReference>
<evidence type="ECO:0000256" key="12">
    <source>
        <dbReference type="ARBA" id="ARBA00048832"/>
    </source>
</evidence>
<accession>B6K4C6</accession>
<comment type="similarity">
    <text evidence="3 14">Belongs to the PP2C family.</text>
</comment>
<evidence type="ECO:0000256" key="1">
    <source>
        <dbReference type="ARBA" id="ARBA00001936"/>
    </source>
</evidence>
<dbReference type="SUPFAM" id="SSF81606">
    <property type="entry name" value="PP2C-like"/>
    <property type="match status" value="1"/>
</dbReference>
<evidence type="ECO:0000256" key="13">
    <source>
        <dbReference type="ARBA" id="ARBA00060107"/>
    </source>
</evidence>
<evidence type="ECO:0000313" key="19">
    <source>
        <dbReference type="Proteomes" id="UP000001744"/>
    </source>
</evidence>
<dbReference type="PANTHER" id="PTHR13832:SF565">
    <property type="entry name" value="AT28366P-RELATED"/>
    <property type="match status" value="1"/>
</dbReference>
<dbReference type="CDD" id="cd00143">
    <property type="entry name" value="PP2Cc"/>
    <property type="match status" value="1"/>
</dbReference>
<dbReference type="InterPro" id="IPR015655">
    <property type="entry name" value="PP2C"/>
</dbReference>
<dbReference type="PROSITE" id="PS51746">
    <property type="entry name" value="PPM_2"/>
    <property type="match status" value="1"/>
</dbReference>
<evidence type="ECO:0000256" key="14">
    <source>
        <dbReference type="RuleBase" id="RU003465"/>
    </source>
</evidence>
<evidence type="ECO:0000256" key="9">
    <source>
        <dbReference type="ARBA" id="ARBA00022912"/>
    </source>
</evidence>
<evidence type="ECO:0000313" key="18">
    <source>
        <dbReference type="JaponicusDB" id="SJAG_03482"/>
    </source>
</evidence>
<gene>
    <name evidence="18" type="primary">ptc2</name>
    <name evidence="17" type="ORF">SJAG_03482</name>
</gene>
<dbReference type="Gene3D" id="3.60.40.10">
    <property type="entry name" value="PPM-type phosphatase domain"/>
    <property type="match status" value="1"/>
</dbReference>
<evidence type="ECO:0000256" key="8">
    <source>
        <dbReference type="ARBA" id="ARBA00022842"/>
    </source>
</evidence>
<dbReference type="OrthoDB" id="10264738at2759"/>
<evidence type="ECO:0000256" key="2">
    <source>
        <dbReference type="ARBA" id="ARBA00001946"/>
    </source>
</evidence>
<dbReference type="JaponicusDB" id="SJAG_03482">
    <property type="gene designation" value="ptc2"/>
</dbReference>
<reference evidence="17 19" key="1">
    <citation type="journal article" date="2011" name="Science">
        <title>Comparative functional genomics of the fission yeasts.</title>
        <authorList>
            <person name="Rhind N."/>
            <person name="Chen Z."/>
            <person name="Yassour M."/>
            <person name="Thompson D.A."/>
            <person name="Haas B.J."/>
            <person name="Habib N."/>
            <person name="Wapinski I."/>
            <person name="Roy S."/>
            <person name="Lin M.F."/>
            <person name="Heiman D.I."/>
            <person name="Young S.K."/>
            <person name="Furuya K."/>
            <person name="Guo Y."/>
            <person name="Pidoux A."/>
            <person name="Chen H.M."/>
            <person name="Robbertse B."/>
            <person name="Goldberg J.M."/>
            <person name="Aoki K."/>
            <person name="Bayne E.H."/>
            <person name="Berlin A.M."/>
            <person name="Desjardins C.A."/>
            <person name="Dobbs E."/>
            <person name="Dukaj L."/>
            <person name="Fan L."/>
            <person name="FitzGerald M.G."/>
            <person name="French C."/>
            <person name="Gujja S."/>
            <person name="Hansen K."/>
            <person name="Keifenheim D."/>
            <person name="Levin J.Z."/>
            <person name="Mosher R.A."/>
            <person name="Mueller C.A."/>
            <person name="Pfiffner J."/>
            <person name="Priest M."/>
            <person name="Russ C."/>
            <person name="Smialowska A."/>
            <person name="Swoboda P."/>
            <person name="Sykes S.M."/>
            <person name="Vaughn M."/>
            <person name="Vengrova S."/>
            <person name="Yoder R."/>
            <person name="Zeng Q."/>
            <person name="Allshire R."/>
            <person name="Baulcombe D."/>
            <person name="Birren B.W."/>
            <person name="Brown W."/>
            <person name="Ekwall K."/>
            <person name="Kellis M."/>
            <person name="Leatherwood J."/>
            <person name="Levin H."/>
            <person name="Margalit H."/>
            <person name="Martienssen R."/>
            <person name="Nieduszynski C.A."/>
            <person name="Spatafora J.W."/>
            <person name="Friedman N."/>
            <person name="Dalgaard J.Z."/>
            <person name="Baumann P."/>
            <person name="Niki H."/>
            <person name="Regev A."/>
            <person name="Nusbaum C."/>
        </authorList>
    </citation>
    <scope>NUCLEOTIDE SEQUENCE [LARGE SCALE GENOMIC DNA]</scope>
    <source>
        <strain evidence="19">yFS275 / FY16936</strain>
    </source>
</reference>
<keyword evidence="6" id="KW-0479">Metal-binding</keyword>
<keyword evidence="10" id="KW-0464">Manganese</keyword>
<protein>
    <recommendedName>
        <fullName evidence="5">protein-serine/threonine phosphatase</fullName>
        <ecNumber evidence="5">3.1.3.16</ecNumber>
    </recommendedName>
</protein>
<sequence length="369" mass="40360">MGQTLSEPVTEKHSDAGGDARLIYGLSNMQGWRISMEDSHCAIVDMVPESNEHNISFFGVYDGHGGDRVAKYCRQHMADIIKQQKSFWKGGFEEALKSGFLAVDEAILRDRDMQDDPSGCTATVAMIVDNLIYCANAGDSRTVIGSRGIAHPMSFDHKPNADAEKARIAAAGGFVDFGRVNGSLALSRAIGDFEYKKNADLPPEKQIVTAFPDVTTRLISEDDEFLVLACDGIWDCKSSQQVVEFVRRGIASHQPLATIAGNLMDRCIASNSESCGIGCDNMTVCIVGILNGMTVDQWYDTVARRVAANDGPCAPPSYAELRGPNTIADARNLELEYDHFANHEYGSGDTYEDSSDEETRTITQSYYPH</sequence>
<proteinExistence type="inferred from homology"/>
<comment type="cofactor">
    <cofactor evidence="1">
        <name>Mn(2+)</name>
        <dbReference type="ChEBI" id="CHEBI:29035"/>
    </cofactor>
</comment>
<evidence type="ECO:0000259" key="16">
    <source>
        <dbReference type="PROSITE" id="PS51746"/>
    </source>
</evidence>
<comment type="catalytic activity">
    <reaction evidence="11">
        <text>O-phospho-L-seryl-[protein] + H2O = L-seryl-[protein] + phosphate</text>
        <dbReference type="Rhea" id="RHEA:20629"/>
        <dbReference type="Rhea" id="RHEA-COMP:9863"/>
        <dbReference type="Rhea" id="RHEA-COMP:11604"/>
        <dbReference type="ChEBI" id="CHEBI:15377"/>
        <dbReference type="ChEBI" id="CHEBI:29999"/>
        <dbReference type="ChEBI" id="CHEBI:43474"/>
        <dbReference type="ChEBI" id="CHEBI:83421"/>
        <dbReference type="EC" id="3.1.3.16"/>
    </reaction>
    <physiologicalReaction direction="left-to-right" evidence="11">
        <dbReference type="Rhea" id="RHEA:20630"/>
    </physiologicalReaction>
</comment>
<evidence type="ECO:0000256" key="11">
    <source>
        <dbReference type="ARBA" id="ARBA00047986"/>
    </source>
</evidence>
<dbReference type="STRING" id="402676.B6K4C6"/>
<feature type="domain" description="PPM-type phosphatase" evidence="16">
    <location>
        <begin position="23"/>
        <end position="289"/>
    </location>
</feature>
<dbReference type="GO" id="GO:0004722">
    <property type="term" value="F:protein serine/threonine phosphatase activity"/>
    <property type="evidence" value="ECO:0000318"/>
    <property type="project" value="GO_Central"/>
</dbReference>
<dbReference type="Proteomes" id="UP000001744">
    <property type="component" value="Unassembled WGS sequence"/>
</dbReference>
<evidence type="ECO:0000256" key="7">
    <source>
        <dbReference type="ARBA" id="ARBA00022801"/>
    </source>
</evidence>
<evidence type="ECO:0000256" key="5">
    <source>
        <dbReference type="ARBA" id="ARBA00013081"/>
    </source>
</evidence>
<evidence type="ECO:0000313" key="17">
    <source>
        <dbReference type="EMBL" id="EEB08333.1"/>
    </source>
</evidence>
<evidence type="ECO:0000256" key="3">
    <source>
        <dbReference type="ARBA" id="ARBA00006702"/>
    </source>
</evidence>
<dbReference type="GO" id="GO:0046872">
    <property type="term" value="F:metal ion binding"/>
    <property type="evidence" value="ECO:0007669"/>
    <property type="project" value="UniProtKB-KW"/>
</dbReference>
<organism evidence="17 19">
    <name type="scientific">Schizosaccharomyces japonicus (strain yFS275 / FY16936)</name>
    <name type="common">Fission yeast</name>
    <dbReference type="NCBI Taxonomy" id="402676"/>
    <lineage>
        <taxon>Eukaryota</taxon>
        <taxon>Fungi</taxon>
        <taxon>Dikarya</taxon>
        <taxon>Ascomycota</taxon>
        <taxon>Taphrinomycotina</taxon>
        <taxon>Schizosaccharomycetes</taxon>
        <taxon>Schizosaccharomycetales</taxon>
        <taxon>Schizosaccharomycetaceae</taxon>
        <taxon>Schizosaccharomyces</taxon>
    </lineage>
</organism>
<dbReference type="InterPro" id="IPR000222">
    <property type="entry name" value="PP2C_BS"/>
</dbReference>
<comment type="subunit">
    <text evidence="4">Monomer.</text>
</comment>
<dbReference type="OMA" id="GPGIRNQ"/>
<evidence type="ECO:0000256" key="4">
    <source>
        <dbReference type="ARBA" id="ARBA00011245"/>
    </source>
</evidence>
<evidence type="ECO:0000256" key="15">
    <source>
        <dbReference type="SAM" id="MobiDB-lite"/>
    </source>
</evidence>
<comment type="catalytic activity">
    <reaction evidence="12">
        <text>O-phospho-L-threonyl-[protein] + H2O = L-threonyl-[protein] + phosphate</text>
        <dbReference type="Rhea" id="RHEA:47004"/>
        <dbReference type="Rhea" id="RHEA-COMP:11060"/>
        <dbReference type="Rhea" id="RHEA-COMP:11605"/>
        <dbReference type="ChEBI" id="CHEBI:15377"/>
        <dbReference type="ChEBI" id="CHEBI:30013"/>
        <dbReference type="ChEBI" id="CHEBI:43474"/>
        <dbReference type="ChEBI" id="CHEBI:61977"/>
        <dbReference type="EC" id="3.1.3.16"/>
    </reaction>
    <physiologicalReaction direction="left-to-right" evidence="12">
        <dbReference type="Rhea" id="RHEA:47005"/>
    </physiologicalReaction>
</comment>
<dbReference type="VEuPathDB" id="FungiDB:SJAG_03482"/>
<evidence type="ECO:0000256" key="10">
    <source>
        <dbReference type="ARBA" id="ARBA00023211"/>
    </source>
</evidence>
<dbReference type="FunFam" id="3.60.40.10:FF:000016">
    <property type="entry name" value="Protein phosphatase 2C"/>
    <property type="match status" value="1"/>
</dbReference>
<dbReference type="GO" id="GO:0007165">
    <property type="term" value="P:signal transduction"/>
    <property type="evidence" value="ECO:0000318"/>
    <property type="project" value="GO_Central"/>
</dbReference>
<dbReference type="RefSeq" id="XP_002174626.1">
    <property type="nucleotide sequence ID" value="XM_002174590.2"/>
</dbReference>
<keyword evidence="7 14" id="KW-0378">Hydrolase</keyword>
<comment type="function">
    <text evidence="13">Dephosphorylating regulator for many key proteins. Has an important role in osmotic stability and cell shape control. It may negatively regulate the osmosensing signal transmitted through wis1 map kinase.</text>
</comment>
<keyword evidence="19" id="KW-1185">Reference proteome</keyword>
<dbReference type="EC" id="3.1.3.16" evidence="5"/>
<dbReference type="InterPro" id="IPR001932">
    <property type="entry name" value="PPM-type_phosphatase-like_dom"/>
</dbReference>
<name>B6K4C6_SCHJY</name>
<dbReference type="eggNOG" id="KOG0698">
    <property type="taxonomic scope" value="Eukaryota"/>
</dbReference>
<keyword evidence="9 14" id="KW-0904">Protein phosphatase</keyword>
<dbReference type="GeneID" id="7051677"/>